<evidence type="ECO:0000256" key="5">
    <source>
        <dbReference type="RuleBase" id="RU003476"/>
    </source>
</evidence>
<evidence type="ECO:0000256" key="4">
    <source>
        <dbReference type="ARBA" id="ARBA00022842"/>
    </source>
</evidence>
<dbReference type="PROSITE" id="PS00893">
    <property type="entry name" value="NUDIX_BOX"/>
    <property type="match status" value="1"/>
</dbReference>
<protein>
    <submittedName>
        <fullName evidence="8">NUDIX domain-containing protein</fullName>
    </submittedName>
</protein>
<dbReference type="PROSITE" id="PS51462">
    <property type="entry name" value="NUDIX"/>
    <property type="match status" value="1"/>
</dbReference>
<proteinExistence type="inferred from homology"/>
<dbReference type="Pfam" id="PF00293">
    <property type="entry name" value="NUDIX"/>
    <property type="match status" value="1"/>
</dbReference>
<reference evidence="8 9" key="2">
    <citation type="submission" date="2019-05" db="EMBL/GenBank/DDBJ databases">
        <title>Glycomyces buryatensis sp. nov.</title>
        <authorList>
            <person name="Nikitina E."/>
        </authorList>
    </citation>
    <scope>NUCLEOTIDE SEQUENCE [LARGE SCALE GENOMIC DNA]</scope>
    <source>
        <strain evidence="8 9">18</strain>
    </source>
</reference>
<dbReference type="SUPFAM" id="SSF55811">
    <property type="entry name" value="Nudix"/>
    <property type="match status" value="1"/>
</dbReference>
<comment type="cofactor">
    <cofactor evidence="1">
        <name>Mg(2+)</name>
        <dbReference type="ChEBI" id="CHEBI:18420"/>
    </cofactor>
</comment>
<comment type="caution">
    <text evidence="8">The sequence shown here is derived from an EMBL/GenBank/DDBJ whole genome shotgun (WGS) entry which is preliminary data.</text>
</comment>
<sequence>MNDHSPAQSSVELQPRAAEPRVSARAVVVDKEGRVLLVRHSDNGRAFHVLPGGRVEPGETAAEAARREVREETGMQVDIGELLWVREYLPERHPGHPHHRTQLQQLQLYFKAQTTSGAVSPPMAPDRTQAAVVWHPLASVGELVLLPLGLAPPLIALGAEPNANGAVYLGDLP</sequence>
<dbReference type="OrthoDB" id="9804442at2"/>
<dbReference type="Proteomes" id="UP000308760">
    <property type="component" value="Unassembled WGS sequence"/>
</dbReference>
<evidence type="ECO:0000259" key="7">
    <source>
        <dbReference type="PROSITE" id="PS51462"/>
    </source>
</evidence>
<organism evidence="8 9">
    <name type="scientific">Glycomyces buryatensis</name>
    <dbReference type="NCBI Taxonomy" id="2570927"/>
    <lineage>
        <taxon>Bacteria</taxon>
        <taxon>Bacillati</taxon>
        <taxon>Actinomycetota</taxon>
        <taxon>Actinomycetes</taxon>
        <taxon>Glycomycetales</taxon>
        <taxon>Glycomycetaceae</taxon>
        <taxon>Glycomyces</taxon>
    </lineage>
</organism>
<dbReference type="InterPro" id="IPR015797">
    <property type="entry name" value="NUDIX_hydrolase-like_dom_sf"/>
</dbReference>
<dbReference type="PANTHER" id="PTHR43046">
    <property type="entry name" value="GDP-MANNOSE MANNOSYL HYDROLASE"/>
    <property type="match status" value="1"/>
</dbReference>
<dbReference type="InterPro" id="IPR020476">
    <property type="entry name" value="Nudix_hydrolase"/>
</dbReference>
<keyword evidence="3 5" id="KW-0378">Hydrolase</keyword>
<dbReference type="GO" id="GO:0016787">
    <property type="term" value="F:hydrolase activity"/>
    <property type="evidence" value="ECO:0007669"/>
    <property type="project" value="UniProtKB-KW"/>
</dbReference>
<reference evidence="9" key="1">
    <citation type="submission" date="2019-04" db="EMBL/GenBank/DDBJ databases">
        <title>Nocardioides xinjiangensis sp. nov.</title>
        <authorList>
            <person name="Liu S."/>
        </authorList>
    </citation>
    <scope>NUCLEOTIDE SEQUENCE [LARGE SCALE GENOMIC DNA]</scope>
    <source>
        <strain evidence="9">18</strain>
    </source>
</reference>
<keyword evidence="9" id="KW-1185">Reference proteome</keyword>
<dbReference type="EMBL" id="STGY01000037">
    <property type="protein sequence ID" value="THV41867.1"/>
    <property type="molecule type" value="Genomic_DNA"/>
</dbReference>
<evidence type="ECO:0000313" key="8">
    <source>
        <dbReference type="EMBL" id="THV41867.1"/>
    </source>
</evidence>
<feature type="region of interest" description="Disordered" evidence="6">
    <location>
        <begin position="1"/>
        <end position="21"/>
    </location>
</feature>
<evidence type="ECO:0000256" key="1">
    <source>
        <dbReference type="ARBA" id="ARBA00001946"/>
    </source>
</evidence>
<feature type="domain" description="Nudix hydrolase" evidence="7">
    <location>
        <begin position="19"/>
        <end position="159"/>
    </location>
</feature>
<dbReference type="InterPro" id="IPR020084">
    <property type="entry name" value="NUDIX_hydrolase_CS"/>
</dbReference>
<evidence type="ECO:0000313" key="9">
    <source>
        <dbReference type="Proteomes" id="UP000308760"/>
    </source>
</evidence>
<dbReference type="InterPro" id="IPR000086">
    <property type="entry name" value="NUDIX_hydrolase_dom"/>
</dbReference>
<comment type="similarity">
    <text evidence="2 5">Belongs to the Nudix hydrolase family.</text>
</comment>
<dbReference type="PANTHER" id="PTHR43046:SF12">
    <property type="entry name" value="GDP-MANNOSE MANNOSYL HYDROLASE"/>
    <property type="match status" value="1"/>
</dbReference>
<gene>
    <name evidence="8" type="ORF">FAB82_09100</name>
</gene>
<feature type="compositionally biased region" description="Polar residues" evidence="6">
    <location>
        <begin position="1"/>
        <end position="12"/>
    </location>
</feature>
<name>A0A4S8QBJ3_9ACTN</name>
<evidence type="ECO:0000256" key="2">
    <source>
        <dbReference type="ARBA" id="ARBA00005582"/>
    </source>
</evidence>
<evidence type="ECO:0000256" key="3">
    <source>
        <dbReference type="ARBA" id="ARBA00022801"/>
    </source>
</evidence>
<dbReference type="PRINTS" id="PR00502">
    <property type="entry name" value="NUDIXFAMILY"/>
</dbReference>
<accession>A0A4S8QBJ3</accession>
<dbReference type="RefSeq" id="WP_136534230.1">
    <property type="nucleotide sequence ID" value="NZ_STGY01000037.1"/>
</dbReference>
<dbReference type="Gene3D" id="3.90.79.10">
    <property type="entry name" value="Nucleoside Triphosphate Pyrophosphohydrolase"/>
    <property type="match status" value="1"/>
</dbReference>
<dbReference type="AlphaFoldDB" id="A0A4S8QBJ3"/>
<evidence type="ECO:0000256" key="6">
    <source>
        <dbReference type="SAM" id="MobiDB-lite"/>
    </source>
</evidence>
<keyword evidence="4" id="KW-0460">Magnesium</keyword>